<accession>A0ABU6SMV4</accession>
<name>A0ABU6SMV4_9FABA</name>
<comment type="caution">
    <text evidence="1">The sequence shown here is derived from an EMBL/GenBank/DDBJ whole genome shotgun (WGS) entry which is preliminary data.</text>
</comment>
<protein>
    <submittedName>
        <fullName evidence="1">Uncharacterized protein</fullName>
    </submittedName>
</protein>
<proteinExistence type="predicted"/>
<keyword evidence="2" id="KW-1185">Reference proteome</keyword>
<dbReference type="Proteomes" id="UP001341840">
    <property type="component" value="Unassembled WGS sequence"/>
</dbReference>
<gene>
    <name evidence="1" type="ORF">PIB30_065488</name>
</gene>
<evidence type="ECO:0000313" key="2">
    <source>
        <dbReference type="Proteomes" id="UP001341840"/>
    </source>
</evidence>
<organism evidence="1 2">
    <name type="scientific">Stylosanthes scabra</name>
    <dbReference type="NCBI Taxonomy" id="79078"/>
    <lineage>
        <taxon>Eukaryota</taxon>
        <taxon>Viridiplantae</taxon>
        <taxon>Streptophyta</taxon>
        <taxon>Embryophyta</taxon>
        <taxon>Tracheophyta</taxon>
        <taxon>Spermatophyta</taxon>
        <taxon>Magnoliopsida</taxon>
        <taxon>eudicotyledons</taxon>
        <taxon>Gunneridae</taxon>
        <taxon>Pentapetalae</taxon>
        <taxon>rosids</taxon>
        <taxon>fabids</taxon>
        <taxon>Fabales</taxon>
        <taxon>Fabaceae</taxon>
        <taxon>Papilionoideae</taxon>
        <taxon>50 kb inversion clade</taxon>
        <taxon>dalbergioids sensu lato</taxon>
        <taxon>Dalbergieae</taxon>
        <taxon>Pterocarpus clade</taxon>
        <taxon>Stylosanthes</taxon>
    </lineage>
</organism>
<reference evidence="1 2" key="1">
    <citation type="journal article" date="2023" name="Plants (Basel)">
        <title>Bridging the Gap: Combining Genomics and Transcriptomics Approaches to Understand Stylosanthes scabra, an Orphan Legume from the Brazilian Caatinga.</title>
        <authorList>
            <person name="Ferreira-Neto J.R.C."/>
            <person name="da Silva M.D."/>
            <person name="Binneck E."/>
            <person name="de Melo N.F."/>
            <person name="da Silva R.H."/>
            <person name="de Melo A.L.T.M."/>
            <person name="Pandolfi V."/>
            <person name="Bustamante F.O."/>
            <person name="Brasileiro-Vidal A.C."/>
            <person name="Benko-Iseppon A.M."/>
        </authorList>
    </citation>
    <scope>NUCLEOTIDE SEQUENCE [LARGE SCALE GENOMIC DNA]</scope>
    <source>
        <tissue evidence="1">Leaves</tissue>
    </source>
</reference>
<evidence type="ECO:0000313" key="1">
    <source>
        <dbReference type="EMBL" id="MED6137489.1"/>
    </source>
</evidence>
<dbReference type="EMBL" id="JASCZI010061068">
    <property type="protein sequence ID" value="MED6137489.1"/>
    <property type="molecule type" value="Genomic_DNA"/>
</dbReference>
<sequence length="90" mass="10086">MRSYTLKKAARLTRGSFLTWPRKLPHDQPQHVTACIGVACRYTPHLFPGGGNRSLDLGRQGGRLQGSYRNNVVCPFDVISEKRVPYGSKN</sequence>